<dbReference type="AlphaFoldDB" id="A0A4Y7TI50"/>
<comment type="caution">
    <text evidence="1">The sequence shown here is derived from an EMBL/GenBank/DDBJ whole genome shotgun (WGS) entry which is preliminary data.</text>
</comment>
<dbReference type="Gene3D" id="3.40.50.300">
    <property type="entry name" value="P-loop containing nucleotide triphosphate hydrolases"/>
    <property type="match status" value="1"/>
</dbReference>
<accession>A0A4Y7TI50</accession>
<dbReference type="SUPFAM" id="SSF52540">
    <property type="entry name" value="P-loop containing nucleoside triphosphate hydrolases"/>
    <property type="match status" value="1"/>
</dbReference>
<dbReference type="CDD" id="cd00882">
    <property type="entry name" value="Ras_like_GTPase"/>
    <property type="match status" value="1"/>
</dbReference>
<organism evidence="1 2">
    <name type="scientific">Coprinellus micaceus</name>
    <name type="common">Glistening ink-cap mushroom</name>
    <name type="synonym">Coprinus micaceus</name>
    <dbReference type="NCBI Taxonomy" id="71717"/>
    <lineage>
        <taxon>Eukaryota</taxon>
        <taxon>Fungi</taxon>
        <taxon>Dikarya</taxon>
        <taxon>Basidiomycota</taxon>
        <taxon>Agaricomycotina</taxon>
        <taxon>Agaricomycetes</taxon>
        <taxon>Agaricomycetidae</taxon>
        <taxon>Agaricales</taxon>
        <taxon>Agaricineae</taxon>
        <taxon>Psathyrellaceae</taxon>
        <taxon>Coprinellus</taxon>
    </lineage>
</organism>
<proteinExistence type="predicted"/>
<sequence length="222" mass="24705">MGQGGAGKSTFTNALLAGHSLRKMNIGHSGSLQACTIAVDHEILDAARVRSVRERDAKVDYRLVLVDTPGFNSLDKNDSSVLNDIATWSNILPEGGCRGGIVFLHNLESNECIRDSDLIALETRLQTVIATTKWRYCGSEGDTYHNARVRGWRAASVKAQVHEFRDPKKGDDAWGIVNDLLAQIEGRDNVDFHGTFSALKARQQKKEKKRRSLWGKFLALWK</sequence>
<dbReference type="EMBL" id="QPFP01000011">
    <property type="protein sequence ID" value="TEB33865.1"/>
    <property type="molecule type" value="Genomic_DNA"/>
</dbReference>
<dbReference type="STRING" id="71717.A0A4Y7TI50"/>
<protein>
    <submittedName>
        <fullName evidence="1">Uncharacterized protein</fullName>
    </submittedName>
</protein>
<evidence type="ECO:0000313" key="2">
    <source>
        <dbReference type="Proteomes" id="UP000298030"/>
    </source>
</evidence>
<evidence type="ECO:0000313" key="1">
    <source>
        <dbReference type="EMBL" id="TEB33865.1"/>
    </source>
</evidence>
<dbReference type="InterPro" id="IPR027417">
    <property type="entry name" value="P-loop_NTPase"/>
</dbReference>
<keyword evidence="2" id="KW-1185">Reference proteome</keyword>
<reference evidence="1 2" key="1">
    <citation type="journal article" date="2019" name="Nat. Ecol. Evol.">
        <title>Megaphylogeny resolves global patterns of mushroom evolution.</title>
        <authorList>
            <person name="Varga T."/>
            <person name="Krizsan K."/>
            <person name="Foldi C."/>
            <person name="Dima B."/>
            <person name="Sanchez-Garcia M."/>
            <person name="Sanchez-Ramirez S."/>
            <person name="Szollosi G.J."/>
            <person name="Szarkandi J.G."/>
            <person name="Papp V."/>
            <person name="Albert L."/>
            <person name="Andreopoulos W."/>
            <person name="Angelini C."/>
            <person name="Antonin V."/>
            <person name="Barry K.W."/>
            <person name="Bougher N.L."/>
            <person name="Buchanan P."/>
            <person name="Buyck B."/>
            <person name="Bense V."/>
            <person name="Catcheside P."/>
            <person name="Chovatia M."/>
            <person name="Cooper J."/>
            <person name="Damon W."/>
            <person name="Desjardin D."/>
            <person name="Finy P."/>
            <person name="Geml J."/>
            <person name="Haridas S."/>
            <person name="Hughes K."/>
            <person name="Justo A."/>
            <person name="Karasinski D."/>
            <person name="Kautmanova I."/>
            <person name="Kiss B."/>
            <person name="Kocsube S."/>
            <person name="Kotiranta H."/>
            <person name="LaButti K.M."/>
            <person name="Lechner B.E."/>
            <person name="Liimatainen K."/>
            <person name="Lipzen A."/>
            <person name="Lukacs Z."/>
            <person name="Mihaltcheva S."/>
            <person name="Morgado L.N."/>
            <person name="Niskanen T."/>
            <person name="Noordeloos M.E."/>
            <person name="Ohm R.A."/>
            <person name="Ortiz-Santana B."/>
            <person name="Ovrebo C."/>
            <person name="Racz N."/>
            <person name="Riley R."/>
            <person name="Savchenko A."/>
            <person name="Shiryaev A."/>
            <person name="Soop K."/>
            <person name="Spirin V."/>
            <person name="Szebenyi C."/>
            <person name="Tomsovsky M."/>
            <person name="Tulloss R.E."/>
            <person name="Uehling J."/>
            <person name="Grigoriev I.V."/>
            <person name="Vagvolgyi C."/>
            <person name="Papp T."/>
            <person name="Martin F.M."/>
            <person name="Miettinen O."/>
            <person name="Hibbett D.S."/>
            <person name="Nagy L.G."/>
        </authorList>
    </citation>
    <scope>NUCLEOTIDE SEQUENCE [LARGE SCALE GENOMIC DNA]</scope>
    <source>
        <strain evidence="1 2">FP101781</strain>
    </source>
</reference>
<name>A0A4Y7TI50_COPMI</name>
<dbReference type="OrthoDB" id="2916324at2759"/>
<gene>
    <name evidence="1" type="ORF">FA13DRAFT_1730135</name>
</gene>
<dbReference type="Proteomes" id="UP000298030">
    <property type="component" value="Unassembled WGS sequence"/>
</dbReference>